<dbReference type="AlphaFoldDB" id="A0A3S1AR28"/>
<accession>A0A3S1AR28</accession>
<name>A0A3S1AR28_ANAVA</name>
<evidence type="ECO:0000259" key="2">
    <source>
        <dbReference type="Pfam" id="PF03795"/>
    </source>
</evidence>
<organism evidence="3 4">
    <name type="scientific">Trichormus variabilis SAG 1403-4b</name>
    <dbReference type="NCBI Taxonomy" id="447716"/>
    <lineage>
        <taxon>Bacteria</taxon>
        <taxon>Bacillati</taxon>
        <taxon>Cyanobacteriota</taxon>
        <taxon>Cyanophyceae</taxon>
        <taxon>Nostocales</taxon>
        <taxon>Nostocaceae</taxon>
        <taxon>Trichormus</taxon>
    </lineage>
</organism>
<dbReference type="EMBL" id="RSCM01000004">
    <property type="protein sequence ID" value="RUS97691.1"/>
    <property type="molecule type" value="Genomic_DNA"/>
</dbReference>
<dbReference type="Pfam" id="PF03795">
    <property type="entry name" value="YCII"/>
    <property type="match status" value="1"/>
</dbReference>
<comment type="caution">
    <text evidence="3">The sequence shown here is derived from an EMBL/GenBank/DDBJ whole genome shotgun (WGS) entry which is preliminary data.</text>
</comment>
<dbReference type="Gene3D" id="3.30.70.1060">
    <property type="entry name" value="Dimeric alpha+beta barrel"/>
    <property type="match status" value="1"/>
</dbReference>
<dbReference type="InterPro" id="IPR005545">
    <property type="entry name" value="YCII"/>
</dbReference>
<feature type="domain" description="YCII-related" evidence="2">
    <location>
        <begin position="23"/>
        <end position="102"/>
    </location>
</feature>
<evidence type="ECO:0000313" key="4">
    <source>
        <dbReference type="Proteomes" id="UP000276103"/>
    </source>
</evidence>
<evidence type="ECO:0000256" key="1">
    <source>
        <dbReference type="ARBA" id="ARBA00007689"/>
    </source>
</evidence>
<keyword evidence="4" id="KW-1185">Reference proteome</keyword>
<sequence>MFGVCKLQRNMTKLFAVVVATVPEYYEYKKEHPEHDQDQLAWFKEQYEKGVLVCCGPFVPHDGTGLWVIKAENVEEAMGIVNTSPRVRDGMLADSARVVEWNVHIGSDRLT</sequence>
<comment type="similarity">
    <text evidence="1">Belongs to the YciI family.</text>
</comment>
<reference evidence="3 4" key="1">
    <citation type="journal article" date="2019" name="Genome Biol. Evol.">
        <title>Day and night: Metabolic profiles and evolutionary relationships of six axenic non-marine cyanobacteria.</title>
        <authorList>
            <person name="Will S.E."/>
            <person name="Henke P."/>
            <person name="Boedeker C."/>
            <person name="Huang S."/>
            <person name="Brinkmann H."/>
            <person name="Rohde M."/>
            <person name="Jarek M."/>
            <person name="Friedl T."/>
            <person name="Seufert S."/>
            <person name="Schumacher M."/>
            <person name="Overmann J."/>
            <person name="Neumann-Schaal M."/>
            <person name="Petersen J."/>
        </authorList>
    </citation>
    <scope>NUCLEOTIDE SEQUENCE [LARGE SCALE GENOMIC DNA]</scope>
    <source>
        <strain evidence="3 4">SAG 1403-4b</strain>
    </source>
</reference>
<evidence type="ECO:0000313" key="3">
    <source>
        <dbReference type="EMBL" id="RUS97691.1"/>
    </source>
</evidence>
<proteinExistence type="inferred from homology"/>
<gene>
    <name evidence="3" type="ORF">DSM107003_15660</name>
</gene>
<dbReference type="Proteomes" id="UP000276103">
    <property type="component" value="Unassembled WGS sequence"/>
</dbReference>
<dbReference type="InterPro" id="IPR011008">
    <property type="entry name" value="Dimeric_a/b-barrel"/>
</dbReference>
<protein>
    <recommendedName>
        <fullName evidence="2">YCII-related domain-containing protein</fullName>
    </recommendedName>
</protein>
<dbReference type="SUPFAM" id="SSF54909">
    <property type="entry name" value="Dimeric alpha+beta barrel"/>
    <property type="match status" value="1"/>
</dbReference>